<dbReference type="Gene3D" id="1.20.120.330">
    <property type="entry name" value="Nucleotidyltransferases domain 2"/>
    <property type="match status" value="1"/>
</dbReference>
<protein>
    <recommendedName>
        <fullName evidence="1">Lincosamide nucleotidyltransferase-like C-terminal domain-containing protein</fullName>
    </recommendedName>
</protein>
<evidence type="ECO:0000259" key="1">
    <source>
        <dbReference type="Pfam" id="PF21418"/>
    </source>
</evidence>
<gene>
    <name evidence="2" type="ORF">ACFSR9_03990</name>
</gene>
<evidence type="ECO:0000313" key="2">
    <source>
        <dbReference type="EMBL" id="MFD2608603.1"/>
    </source>
</evidence>
<proteinExistence type="predicted"/>
<dbReference type="SUPFAM" id="SSF81301">
    <property type="entry name" value="Nucleotidyltransferase"/>
    <property type="match status" value="1"/>
</dbReference>
<feature type="domain" description="Lincosamide nucleotidyltransferase-like C-terminal" evidence="1">
    <location>
        <begin position="150"/>
        <end position="252"/>
    </location>
</feature>
<organism evidence="2 3">
    <name type="scientific">Deinococcus taklimakanensis</name>
    <dbReference type="NCBI Taxonomy" id="536443"/>
    <lineage>
        <taxon>Bacteria</taxon>
        <taxon>Thermotogati</taxon>
        <taxon>Deinococcota</taxon>
        <taxon>Deinococci</taxon>
        <taxon>Deinococcales</taxon>
        <taxon>Deinococcaceae</taxon>
        <taxon>Deinococcus</taxon>
    </lineage>
</organism>
<evidence type="ECO:0000313" key="3">
    <source>
        <dbReference type="Proteomes" id="UP001597475"/>
    </source>
</evidence>
<dbReference type="Pfam" id="PF21418">
    <property type="entry name" value="LinB-like_C"/>
    <property type="match status" value="1"/>
</dbReference>
<sequence>MRPMQLSALIRKAILSDERIEFALTYGSLAQGNGDAFSDVEFYLYTAEAVTLNLNSWVQQVLQGSEFQIHLSVVNEFGTPNFVLNGLLRMELHALPVSRMRELLDWPSPHVYPNQMVVKDSEDRLRTLLDELAQKPGPQPKAEAQDILDRTLNWLTFGLNVLARGERVRALELLGWVQGGLLRLARLEEASTAHWLNASRQAELELSDRALQRYRQITGGLDQLTAAYANAVHWAAELAKHLDLNLDARLLEELQERAARP</sequence>
<dbReference type="InterPro" id="IPR048495">
    <property type="entry name" value="LinB-like_C"/>
</dbReference>
<dbReference type="InterPro" id="IPR043519">
    <property type="entry name" value="NT_sf"/>
</dbReference>
<reference evidence="3" key="1">
    <citation type="journal article" date="2019" name="Int. J. Syst. Evol. Microbiol.">
        <title>The Global Catalogue of Microorganisms (GCM) 10K type strain sequencing project: providing services to taxonomists for standard genome sequencing and annotation.</title>
        <authorList>
            <consortium name="The Broad Institute Genomics Platform"/>
            <consortium name="The Broad Institute Genome Sequencing Center for Infectious Disease"/>
            <person name="Wu L."/>
            <person name="Ma J."/>
        </authorList>
    </citation>
    <scope>NUCLEOTIDE SEQUENCE [LARGE SCALE GENOMIC DNA]</scope>
    <source>
        <strain evidence="3">KCTC 33842</strain>
    </source>
</reference>
<name>A0ABW5P0H6_9DEIO</name>
<dbReference type="EMBL" id="JBHUMK010000013">
    <property type="protein sequence ID" value="MFD2608603.1"/>
    <property type="molecule type" value="Genomic_DNA"/>
</dbReference>
<comment type="caution">
    <text evidence="2">The sequence shown here is derived from an EMBL/GenBank/DDBJ whole genome shotgun (WGS) entry which is preliminary data.</text>
</comment>
<keyword evidence="3" id="KW-1185">Reference proteome</keyword>
<dbReference type="Proteomes" id="UP001597475">
    <property type="component" value="Unassembled WGS sequence"/>
</dbReference>
<accession>A0ABW5P0H6</accession>
<dbReference type="Gene3D" id="3.30.460.10">
    <property type="entry name" value="Beta Polymerase, domain 2"/>
    <property type="match status" value="1"/>
</dbReference>